<feature type="region of interest" description="Disordered" evidence="10">
    <location>
        <begin position="186"/>
        <end position="259"/>
    </location>
</feature>
<comment type="subcellular location">
    <subcellularLocation>
        <location evidence="1">Nucleus</location>
    </subcellularLocation>
</comment>
<feature type="compositionally biased region" description="Basic and acidic residues" evidence="10">
    <location>
        <begin position="190"/>
        <end position="202"/>
    </location>
</feature>
<feature type="compositionally biased region" description="Acidic residues" evidence="10">
    <location>
        <begin position="214"/>
        <end position="229"/>
    </location>
</feature>
<feature type="domain" description="C3H1-type" evidence="11">
    <location>
        <begin position="102"/>
        <end position="129"/>
    </location>
</feature>
<keyword evidence="8" id="KW-0539">Nucleus</keyword>
<dbReference type="GO" id="GO:0003723">
    <property type="term" value="F:RNA binding"/>
    <property type="evidence" value="ECO:0007669"/>
    <property type="project" value="UniProtKB-KW"/>
</dbReference>
<dbReference type="SMART" id="SM00356">
    <property type="entry name" value="ZnF_C3H1"/>
    <property type="match status" value="3"/>
</dbReference>
<feature type="domain" description="C3H1-type" evidence="11">
    <location>
        <begin position="48"/>
        <end position="75"/>
    </location>
</feature>
<feature type="zinc finger region" description="C3H1-type" evidence="9">
    <location>
        <begin position="102"/>
        <end position="129"/>
    </location>
</feature>
<reference evidence="13" key="1">
    <citation type="journal article" date="2019" name="Gigascience">
        <title>De novo genome assembly of the endangered Acer yangbiense, a plant species with extremely small populations endemic to Yunnan Province, China.</title>
        <authorList>
            <person name="Yang J."/>
            <person name="Wariss H.M."/>
            <person name="Tao L."/>
            <person name="Zhang R."/>
            <person name="Yun Q."/>
            <person name="Hollingsworth P."/>
            <person name="Dao Z."/>
            <person name="Luo G."/>
            <person name="Guo H."/>
            <person name="Ma Y."/>
            <person name="Sun W."/>
        </authorList>
    </citation>
    <scope>NUCLEOTIDE SEQUENCE [LARGE SCALE GENOMIC DNA]</scope>
    <source>
        <strain evidence="13">cv. br00</strain>
    </source>
</reference>
<organism evidence="12 13">
    <name type="scientific">Salix brachista</name>
    <dbReference type="NCBI Taxonomy" id="2182728"/>
    <lineage>
        <taxon>Eukaryota</taxon>
        <taxon>Viridiplantae</taxon>
        <taxon>Streptophyta</taxon>
        <taxon>Embryophyta</taxon>
        <taxon>Tracheophyta</taxon>
        <taxon>Spermatophyta</taxon>
        <taxon>Magnoliopsida</taxon>
        <taxon>eudicotyledons</taxon>
        <taxon>Gunneridae</taxon>
        <taxon>Pentapetalae</taxon>
        <taxon>rosids</taxon>
        <taxon>fabids</taxon>
        <taxon>Malpighiales</taxon>
        <taxon>Salicaceae</taxon>
        <taxon>Saliceae</taxon>
        <taxon>Salix</taxon>
    </lineage>
</organism>
<evidence type="ECO:0000256" key="3">
    <source>
        <dbReference type="ARBA" id="ARBA00022723"/>
    </source>
</evidence>
<evidence type="ECO:0000256" key="2">
    <source>
        <dbReference type="ARBA" id="ARBA00022664"/>
    </source>
</evidence>
<dbReference type="PANTHER" id="PTHR23102">
    <property type="entry name" value="CLEAVAGE AND POLYADENYLATION SPECIFICITY FACTOR SUBUNIT 4-RELATED"/>
    <property type="match status" value="1"/>
</dbReference>
<evidence type="ECO:0000256" key="9">
    <source>
        <dbReference type="PROSITE-ProRule" id="PRU00723"/>
    </source>
</evidence>
<dbReference type="AlphaFoldDB" id="A0A5N5KW25"/>
<keyword evidence="5 9" id="KW-0863">Zinc-finger</keyword>
<keyword evidence="13" id="KW-1185">Reference proteome</keyword>
<accession>A0A5N5KW25</accession>
<evidence type="ECO:0000256" key="1">
    <source>
        <dbReference type="ARBA" id="ARBA00004123"/>
    </source>
</evidence>
<keyword evidence="6 9" id="KW-0862">Zinc</keyword>
<dbReference type="InterPro" id="IPR000571">
    <property type="entry name" value="Znf_CCCH"/>
</dbReference>
<sequence>MPAIPSDNHGSAMAAAPITADTGAGNCNTTTTNNRNSGVADFLVVRRSFRQTVCRHWLRSLCMKGDACGFLHQYDKSRMPVCRFLRLYGECREQDCVYKHTNEDIKACNMYKLGFCPNGPDCRYRHAKLPGPPPQMEKSPITIIKPSGTESANMQQQQQQPNPLNRIATPLPQGISRCVQSSEAISVAAEAKREEEKEKGDNPDSGCENPDIVPFEDNEEAEEESEEEETFGHPLGAAAQGRGRGRGIMGPPHIPISRGARPIRHERSILMMMGADGFSY</sequence>
<dbReference type="PANTHER" id="PTHR23102:SF24">
    <property type="entry name" value="CLEAVAGE AND POLYADENYLATION SPECIFICITY FACTOR SUBUNIT 4"/>
    <property type="match status" value="1"/>
</dbReference>
<evidence type="ECO:0000256" key="8">
    <source>
        <dbReference type="ARBA" id="ARBA00023242"/>
    </source>
</evidence>
<evidence type="ECO:0000256" key="10">
    <source>
        <dbReference type="SAM" id="MobiDB-lite"/>
    </source>
</evidence>
<dbReference type="PROSITE" id="PS50103">
    <property type="entry name" value="ZF_C3H1"/>
    <property type="match status" value="2"/>
</dbReference>
<dbReference type="SUPFAM" id="SSF90229">
    <property type="entry name" value="CCCH zinc finger"/>
    <property type="match status" value="1"/>
</dbReference>
<keyword evidence="7" id="KW-0694">RNA-binding</keyword>
<dbReference type="GO" id="GO:0005634">
    <property type="term" value="C:nucleus"/>
    <property type="evidence" value="ECO:0007669"/>
    <property type="project" value="UniProtKB-SubCell"/>
</dbReference>
<feature type="zinc finger region" description="C3H1-type" evidence="9">
    <location>
        <begin position="48"/>
        <end position="75"/>
    </location>
</feature>
<evidence type="ECO:0000256" key="7">
    <source>
        <dbReference type="ARBA" id="ARBA00022884"/>
    </source>
</evidence>
<feature type="region of interest" description="Disordered" evidence="10">
    <location>
        <begin position="149"/>
        <end position="170"/>
    </location>
</feature>
<evidence type="ECO:0000313" key="13">
    <source>
        <dbReference type="Proteomes" id="UP000326939"/>
    </source>
</evidence>
<name>A0A5N5KW25_9ROSI</name>
<evidence type="ECO:0000256" key="6">
    <source>
        <dbReference type="ARBA" id="ARBA00022833"/>
    </source>
</evidence>
<evidence type="ECO:0000256" key="4">
    <source>
        <dbReference type="ARBA" id="ARBA00022737"/>
    </source>
</evidence>
<keyword evidence="2" id="KW-0507">mRNA processing</keyword>
<dbReference type="Gene3D" id="4.10.1000.10">
    <property type="entry name" value="Zinc finger, CCCH-type"/>
    <property type="match status" value="1"/>
</dbReference>
<dbReference type="FunFam" id="4.10.1000.10:FF:000017">
    <property type="entry name" value="Cleavage and polyadenylation specificity factor 30 kDa subunit"/>
    <property type="match status" value="1"/>
</dbReference>
<keyword evidence="4" id="KW-0677">Repeat</keyword>
<dbReference type="GO" id="GO:0008270">
    <property type="term" value="F:zinc ion binding"/>
    <property type="evidence" value="ECO:0007669"/>
    <property type="project" value="UniProtKB-KW"/>
</dbReference>
<dbReference type="InterPro" id="IPR036855">
    <property type="entry name" value="Znf_CCCH_sf"/>
</dbReference>
<dbReference type="EMBL" id="VDCV01000011">
    <property type="protein sequence ID" value="KAB5534338.1"/>
    <property type="molecule type" value="Genomic_DNA"/>
</dbReference>
<dbReference type="Proteomes" id="UP000326939">
    <property type="component" value="Chromosome 11"/>
</dbReference>
<gene>
    <name evidence="12" type="ORF">DKX38_017424</name>
</gene>
<evidence type="ECO:0000259" key="11">
    <source>
        <dbReference type="PROSITE" id="PS50103"/>
    </source>
</evidence>
<evidence type="ECO:0000256" key="5">
    <source>
        <dbReference type="ARBA" id="ARBA00022771"/>
    </source>
</evidence>
<keyword evidence="3 9" id="KW-0479">Metal-binding</keyword>
<dbReference type="GO" id="GO:0006397">
    <property type="term" value="P:mRNA processing"/>
    <property type="evidence" value="ECO:0007669"/>
    <property type="project" value="UniProtKB-KW"/>
</dbReference>
<comment type="caution">
    <text evidence="12">The sequence shown here is derived from an EMBL/GenBank/DDBJ whole genome shotgun (WGS) entry which is preliminary data.</text>
</comment>
<protein>
    <recommendedName>
        <fullName evidence="11">C3H1-type domain-containing protein</fullName>
    </recommendedName>
</protein>
<dbReference type="InterPro" id="IPR045348">
    <property type="entry name" value="CPSF4/Yth1"/>
</dbReference>
<evidence type="ECO:0000313" key="12">
    <source>
        <dbReference type="EMBL" id="KAB5534338.1"/>
    </source>
</evidence>
<proteinExistence type="predicted"/>